<evidence type="ECO:0000256" key="2">
    <source>
        <dbReference type="ARBA" id="ARBA00022803"/>
    </source>
</evidence>
<protein>
    <recommendedName>
        <fullName evidence="4">DUF4470 domain-containing protein</fullName>
    </recommendedName>
</protein>
<dbReference type="GO" id="GO:0072380">
    <property type="term" value="C:TRC complex"/>
    <property type="evidence" value="ECO:0007669"/>
    <property type="project" value="TreeGrafter"/>
</dbReference>
<dbReference type="InterPro" id="IPR019734">
    <property type="entry name" value="TPR_rpt"/>
</dbReference>
<evidence type="ECO:0000313" key="6">
    <source>
        <dbReference type="Proteomes" id="UP000077248"/>
    </source>
</evidence>
<keyword evidence="6" id="KW-1185">Reference proteome</keyword>
<dbReference type="Gene3D" id="1.25.40.10">
    <property type="entry name" value="Tetratricopeptide repeat domain"/>
    <property type="match status" value="1"/>
</dbReference>
<dbReference type="EMBL" id="KV441474">
    <property type="protein sequence ID" value="OAG22843.1"/>
    <property type="molecule type" value="Genomic_DNA"/>
</dbReference>
<evidence type="ECO:0000313" key="5">
    <source>
        <dbReference type="EMBL" id="OAG22843.1"/>
    </source>
</evidence>
<dbReference type="VEuPathDB" id="FungiDB:CC77DRAFT_1048791"/>
<reference evidence="5 6" key="1">
    <citation type="submission" date="2016-05" db="EMBL/GenBank/DDBJ databases">
        <title>Comparative analysis of secretome profiles of manganese(II)-oxidizing ascomycete fungi.</title>
        <authorList>
            <consortium name="DOE Joint Genome Institute"/>
            <person name="Zeiner C.A."/>
            <person name="Purvine S.O."/>
            <person name="Zink E.M."/>
            <person name="Wu S."/>
            <person name="Pasa-Tolic L."/>
            <person name="Chaput D.L."/>
            <person name="Haridas S."/>
            <person name="Grigoriev I.V."/>
            <person name="Santelli C.M."/>
            <person name="Hansel C.M."/>
        </authorList>
    </citation>
    <scope>NUCLEOTIDE SEQUENCE [LARGE SCALE GENOMIC DNA]</scope>
    <source>
        <strain evidence="5 6">SRC1lrK2f</strain>
    </source>
</reference>
<keyword evidence="1" id="KW-0677">Repeat</keyword>
<dbReference type="Proteomes" id="UP000077248">
    <property type="component" value="Unassembled WGS sequence"/>
</dbReference>
<dbReference type="PROSITE" id="PS50005">
    <property type="entry name" value="TPR"/>
    <property type="match status" value="1"/>
</dbReference>
<dbReference type="RefSeq" id="XP_018388264.1">
    <property type="nucleotide sequence ID" value="XM_018527553.1"/>
</dbReference>
<sequence length="893" mass="100869">MSDNDANGEMDARELGNNQFKKRQFTKAIASYQKAAALYPNDYRPLLNISAVHYELGNYTKVIEDVRQALSLIPVANNGAMSKAILRASKAHVHLKQYDQANKLLERLGESTSKAEIERCVTLGQESEAAKTFGLGVRNLPHYKPAIAIAPDCFNVGNDDAMPLFDHLLISNTSASETITYFFGGIGDARHLFQTIRMIWAIESESVNKGRVLDQRAEMKKCNYHFTVNDINGCALARHLLVLLLLEEIADAVGNTAPDQVNKPPVALVTLFFLYAGYVMPAQNYECLQQTISRALQVLAGDATLPGFLFVYEYGRESIITALQQWQKAAADAFPAHNLVSQAKATIQRWSETGQKTDVAGMASEGCHEELQYWIVSGLLLPPDDEIPRALRKLLKMLMRGQSAMNLKHYVEQNWKPNVTLADMTNLNEIKQDVFAVHNLFQLASMPYACTRIGKDPENPQKLYDYLAPFFVHTAQAVRGLAGRLHVEMMTGDVTVALGRITKQDVKDRPRHFPQRYDRIHLSNIPDYVGGSLFTYIHVLPLLKDKPSSFALANNCRNHTAFRSVEAFNSEYTTVHTDRDLANFLGAKTISLNKIDDILLRTVEGIKYPMILYHAYQRTQGDLSLRSEVEHWLYAIFLKLVLPASVSEMSSYIYAPLNVTIFFRLIVRLHELGYPAHWLSEVISAILSNQVHTEARFPSTSPLTVEESGRKHSRMHIDIAPFIPEFSTLTAMWMYELPFGIATPLSIPKLSSIKRYTIRFADFTHLEKNYQPSIPALTILFTQFDARLAAMDVATRMPDFTLRKALMAGDQGYQDDVFVKLRQKSVVITTWTWDKEKKTAGFWFDAAMMDRMLAERPVWSVNILRMDYWTEAAVIDVLNLVVSTGESWEVVQG</sequence>
<dbReference type="GeneID" id="29113147"/>
<gene>
    <name evidence="5" type="ORF">CC77DRAFT_1048791</name>
</gene>
<dbReference type="GO" id="GO:0006620">
    <property type="term" value="P:post-translational protein targeting to endoplasmic reticulum membrane"/>
    <property type="evidence" value="ECO:0007669"/>
    <property type="project" value="TreeGrafter"/>
</dbReference>
<dbReference type="OMA" id="TRTATCW"/>
<evidence type="ECO:0000256" key="3">
    <source>
        <dbReference type="PROSITE-ProRule" id="PRU00339"/>
    </source>
</evidence>
<dbReference type="SMART" id="SM00028">
    <property type="entry name" value="TPR"/>
    <property type="match status" value="2"/>
</dbReference>
<dbReference type="STRING" id="5599.A0A177DSU0"/>
<dbReference type="InterPro" id="IPR027974">
    <property type="entry name" value="DUF4470"/>
</dbReference>
<dbReference type="GO" id="GO:0060090">
    <property type="term" value="F:molecular adaptor activity"/>
    <property type="evidence" value="ECO:0007669"/>
    <property type="project" value="TreeGrafter"/>
</dbReference>
<dbReference type="SUPFAM" id="SSF48452">
    <property type="entry name" value="TPR-like"/>
    <property type="match status" value="1"/>
</dbReference>
<dbReference type="PANTHER" id="PTHR45831:SF2">
    <property type="entry name" value="LD24721P"/>
    <property type="match status" value="1"/>
</dbReference>
<accession>A0A177DSU0</accession>
<feature type="domain" description="DUF4470" evidence="4">
    <location>
        <begin position="156"/>
        <end position="253"/>
    </location>
</feature>
<dbReference type="GO" id="GO:0016020">
    <property type="term" value="C:membrane"/>
    <property type="evidence" value="ECO:0007669"/>
    <property type="project" value="TreeGrafter"/>
</dbReference>
<dbReference type="PANTHER" id="PTHR45831">
    <property type="entry name" value="LD24721P"/>
    <property type="match status" value="1"/>
</dbReference>
<dbReference type="AlphaFoldDB" id="A0A177DSU0"/>
<dbReference type="InterPro" id="IPR047150">
    <property type="entry name" value="SGT"/>
</dbReference>
<feature type="repeat" description="TPR" evidence="3">
    <location>
        <begin position="9"/>
        <end position="42"/>
    </location>
</feature>
<evidence type="ECO:0000256" key="1">
    <source>
        <dbReference type="ARBA" id="ARBA00022737"/>
    </source>
</evidence>
<dbReference type="KEGG" id="aalt:CC77DRAFT_1048791"/>
<evidence type="ECO:0000259" key="4">
    <source>
        <dbReference type="Pfam" id="PF14737"/>
    </source>
</evidence>
<dbReference type="Pfam" id="PF14737">
    <property type="entry name" value="DUF4470"/>
    <property type="match status" value="1"/>
</dbReference>
<keyword evidence="2 3" id="KW-0802">TPR repeat</keyword>
<proteinExistence type="predicted"/>
<organism evidence="5 6">
    <name type="scientific">Alternaria alternata</name>
    <name type="common">Alternaria rot fungus</name>
    <name type="synonym">Torula alternata</name>
    <dbReference type="NCBI Taxonomy" id="5599"/>
    <lineage>
        <taxon>Eukaryota</taxon>
        <taxon>Fungi</taxon>
        <taxon>Dikarya</taxon>
        <taxon>Ascomycota</taxon>
        <taxon>Pezizomycotina</taxon>
        <taxon>Dothideomycetes</taxon>
        <taxon>Pleosporomycetidae</taxon>
        <taxon>Pleosporales</taxon>
        <taxon>Pleosporineae</taxon>
        <taxon>Pleosporaceae</taxon>
        <taxon>Alternaria</taxon>
        <taxon>Alternaria sect. Alternaria</taxon>
        <taxon>Alternaria alternata complex</taxon>
    </lineage>
</organism>
<name>A0A177DSU0_ALTAL</name>
<dbReference type="InterPro" id="IPR011990">
    <property type="entry name" value="TPR-like_helical_dom_sf"/>
</dbReference>